<dbReference type="InterPro" id="IPR018289">
    <property type="entry name" value="MULE_transposase_dom"/>
</dbReference>
<evidence type="ECO:0000259" key="2">
    <source>
        <dbReference type="Pfam" id="PF10551"/>
    </source>
</evidence>
<gene>
    <name evidence="3" type="ORF">C2S53_001571</name>
</gene>
<dbReference type="Proteomes" id="UP001190926">
    <property type="component" value="Unassembled WGS sequence"/>
</dbReference>
<feature type="domain" description="MULE transposase" evidence="2">
    <location>
        <begin position="122"/>
        <end position="207"/>
    </location>
</feature>
<dbReference type="Pfam" id="PF10551">
    <property type="entry name" value="MULE"/>
    <property type="match status" value="1"/>
</dbReference>
<dbReference type="EMBL" id="SDAM02000167">
    <property type="protein sequence ID" value="KAH6826134.1"/>
    <property type="molecule type" value="Genomic_DNA"/>
</dbReference>
<dbReference type="PANTHER" id="PTHR47718:SF18">
    <property type="entry name" value="PROTEIN FAR1-RELATED SEQUENCE 5-LIKE"/>
    <property type="match status" value="1"/>
</dbReference>
<evidence type="ECO:0000313" key="4">
    <source>
        <dbReference type="Proteomes" id="UP001190926"/>
    </source>
</evidence>
<organism evidence="3 4">
    <name type="scientific">Perilla frutescens var. hirtella</name>
    <name type="common">Perilla citriodora</name>
    <name type="synonym">Perilla setoyensis</name>
    <dbReference type="NCBI Taxonomy" id="608512"/>
    <lineage>
        <taxon>Eukaryota</taxon>
        <taxon>Viridiplantae</taxon>
        <taxon>Streptophyta</taxon>
        <taxon>Embryophyta</taxon>
        <taxon>Tracheophyta</taxon>
        <taxon>Spermatophyta</taxon>
        <taxon>Magnoliopsida</taxon>
        <taxon>eudicotyledons</taxon>
        <taxon>Gunneridae</taxon>
        <taxon>Pentapetalae</taxon>
        <taxon>asterids</taxon>
        <taxon>lamiids</taxon>
        <taxon>Lamiales</taxon>
        <taxon>Lamiaceae</taxon>
        <taxon>Nepetoideae</taxon>
        <taxon>Elsholtzieae</taxon>
        <taxon>Perilla</taxon>
    </lineage>
</organism>
<reference evidence="3 4" key="1">
    <citation type="journal article" date="2021" name="Nat. Commun.">
        <title>Incipient diploidization of the medicinal plant Perilla within 10,000 years.</title>
        <authorList>
            <person name="Zhang Y."/>
            <person name="Shen Q."/>
            <person name="Leng L."/>
            <person name="Zhang D."/>
            <person name="Chen S."/>
            <person name="Shi Y."/>
            <person name="Ning Z."/>
            <person name="Chen S."/>
        </authorList>
    </citation>
    <scope>NUCLEOTIDE SEQUENCE [LARGE SCALE GENOMIC DNA]</scope>
    <source>
        <strain evidence="4">cv. PC099</strain>
    </source>
</reference>
<name>A0AAD4P464_PERFH</name>
<feature type="compositionally biased region" description="Basic and acidic residues" evidence="1">
    <location>
        <begin position="340"/>
        <end position="353"/>
    </location>
</feature>
<protein>
    <recommendedName>
        <fullName evidence="2">MULE transposase domain-containing protein</fullName>
    </recommendedName>
</protein>
<keyword evidence="4" id="KW-1185">Reference proteome</keyword>
<evidence type="ECO:0000313" key="3">
    <source>
        <dbReference type="EMBL" id="KAH6826134.1"/>
    </source>
</evidence>
<dbReference type="PANTHER" id="PTHR47718">
    <property type="entry name" value="OS01G0519700 PROTEIN"/>
    <property type="match status" value="1"/>
</dbReference>
<sequence length="353" mass="40032">MLVHFHKYLKTNKNLDYVHKNFVLNCARANVGPVRLFRLLKEFVGSYSNIGCTAVGFKNLSHDLKAYIVGADAQILVDNLLSKRESCSGFFFEYCVDEDDNLTCIVWADALSRRNYALFGDIVSFDATYNTKKYAMIFTPFTGKDNHGKCVTFGAGLLSGENGESYAWLFERFLKCMGHSPSLIITDQDLGMKSAIAQVFLGSRHRLYAQRHASDLQNSIDESSLPQLKTPLLLEKHEEEIMHSYFKCSVVELNCSDLMMVYEIDDGSKFIHTVTYNKAEDTLDCSCSLRELKLVFQLGDDEYASKKRLFEQFYSSSTPAEVDVHPPIPVKTKGSCSRLKPREEATTEKKKKD</sequence>
<accession>A0AAD4P464</accession>
<proteinExistence type="predicted"/>
<comment type="caution">
    <text evidence="3">The sequence shown here is derived from an EMBL/GenBank/DDBJ whole genome shotgun (WGS) entry which is preliminary data.</text>
</comment>
<feature type="region of interest" description="Disordered" evidence="1">
    <location>
        <begin position="319"/>
        <end position="353"/>
    </location>
</feature>
<dbReference type="AlphaFoldDB" id="A0AAD4P464"/>
<evidence type="ECO:0000256" key="1">
    <source>
        <dbReference type="SAM" id="MobiDB-lite"/>
    </source>
</evidence>